<reference evidence="2 3" key="1">
    <citation type="submission" date="2020-09" db="EMBL/GenBank/DDBJ databases">
        <title>De no assembly of potato wild relative species, Solanum commersonii.</title>
        <authorList>
            <person name="Cho K."/>
        </authorList>
    </citation>
    <scope>NUCLEOTIDE SEQUENCE [LARGE SCALE GENOMIC DNA]</scope>
    <source>
        <strain evidence="2">LZ3.2</strain>
        <tissue evidence="2">Leaf</tissue>
    </source>
</reference>
<dbReference type="EMBL" id="JACXVP010000002">
    <property type="protein sequence ID" value="KAG5627978.1"/>
    <property type="molecule type" value="Genomic_DNA"/>
</dbReference>
<protein>
    <submittedName>
        <fullName evidence="2">Uncharacterized protein</fullName>
    </submittedName>
</protein>
<keyword evidence="3" id="KW-1185">Reference proteome</keyword>
<accession>A0A9J6AUS0</accession>
<organism evidence="2 3">
    <name type="scientific">Solanum commersonii</name>
    <name type="common">Commerson's wild potato</name>
    <name type="synonym">Commerson's nightshade</name>
    <dbReference type="NCBI Taxonomy" id="4109"/>
    <lineage>
        <taxon>Eukaryota</taxon>
        <taxon>Viridiplantae</taxon>
        <taxon>Streptophyta</taxon>
        <taxon>Embryophyta</taxon>
        <taxon>Tracheophyta</taxon>
        <taxon>Spermatophyta</taxon>
        <taxon>Magnoliopsida</taxon>
        <taxon>eudicotyledons</taxon>
        <taxon>Gunneridae</taxon>
        <taxon>Pentapetalae</taxon>
        <taxon>asterids</taxon>
        <taxon>lamiids</taxon>
        <taxon>Solanales</taxon>
        <taxon>Solanaceae</taxon>
        <taxon>Solanoideae</taxon>
        <taxon>Solaneae</taxon>
        <taxon>Solanum</taxon>
    </lineage>
</organism>
<sequence>MEITKNISIFKASCQVKPEGLVASIMITALIHEDLILKGYFRSQSRLQLKYCIICFRNGRQGGPIFYYGGKWVLTPTVIYIKKLTHVWKEYDPDLLSYIDICEEDSGIRTIQTTLSIKSSLVYLNCLREEENDENKPYVVTVDAATEGESSKEENDENEPYLSDYNNEELESFRLEKKREVNDQLDNFKKLKKGMSFKNLDEAKRLQGNDLKLRPCKLEHITSRRGSKMILSAN</sequence>
<name>A0A9J6AUS0_SOLCO</name>
<evidence type="ECO:0000313" key="3">
    <source>
        <dbReference type="Proteomes" id="UP000824120"/>
    </source>
</evidence>
<comment type="caution">
    <text evidence="2">The sequence shown here is derived from an EMBL/GenBank/DDBJ whole genome shotgun (WGS) entry which is preliminary data.</text>
</comment>
<evidence type="ECO:0000313" key="2">
    <source>
        <dbReference type="EMBL" id="KAG5627978.1"/>
    </source>
</evidence>
<proteinExistence type="predicted"/>
<feature type="region of interest" description="Disordered" evidence="1">
    <location>
        <begin position="144"/>
        <end position="163"/>
    </location>
</feature>
<dbReference type="AlphaFoldDB" id="A0A9J6AUS0"/>
<evidence type="ECO:0000256" key="1">
    <source>
        <dbReference type="SAM" id="MobiDB-lite"/>
    </source>
</evidence>
<dbReference type="OrthoDB" id="1305201at2759"/>
<gene>
    <name evidence="2" type="ORF">H5410_013196</name>
</gene>
<dbReference type="Proteomes" id="UP000824120">
    <property type="component" value="Chromosome 2"/>
</dbReference>